<evidence type="ECO:0000256" key="8">
    <source>
        <dbReference type="ARBA" id="ARBA00023159"/>
    </source>
</evidence>
<dbReference type="Pfam" id="PF25601">
    <property type="entry name" value="AAA_lid_14"/>
    <property type="match status" value="1"/>
</dbReference>
<dbReference type="PROSITE" id="PS00688">
    <property type="entry name" value="SIGMA54_INTERACT_3"/>
    <property type="match status" value="1"/>
</dbReference>
<feature type="modified residue" description="4-aspartylphosphate" evidence="10">
    <location>
        <position position="56"/>
    </location>
</feature>
<dbReference type="Gene3D" id="3.40.50.300">
    <property type="entry name" value="P-loop containing nucleotide triphosphate hydrolases"/>
    <property type="match status" value="1"/>
</dbReference>
<dbReference type="InterPro" id="IPR009057">
    <property type="entry name" value="Homeodomain-like_sf"/>
</dbReference>
<dbReference type="FunFam" id="3.40.50.2300:FF:000018">
    <property type="entry name" value="DNA-binding transcriptional regulator NtrC"/>
    <property type="match status" value="1"/>
</dbReference>
<dbReference type="GO" id="GO:0000160">
    <property type="term" value="P:phosphorelay signal transduction system"/>
    <property type="evidence" value="ECO:0007669"/>
    <property type="project" value="InterPro"/>
</dbReference>
<dbReference type="InterPro" id="IPR011006">
    <property type="entry name" value="CheY-like_superfamily"/>
</dbReference>
<keyword evidence="3 10" id="KW-0597">Phosphoprotein</keyword>
<sequence length="457" mass="51936">MNNSEIKILIIDDEKNIREGLAESLNEKDYKVYQAKSSREALSYLNKNSFDIALTDLKMPETDGIEFLEIVKEKQPDIDVIIMTAYGTVETAVEALKKGAYDYLTKPIDIKNLRTYIKNLAERRRLIKENLDLKSKLRKRLELDGIIGTSLKIKEIYDLIDQVSQTDVTILLEGESGTGKELVATAIHRKGLRKNKPFVTLNCGAFPETLIESELFGYEKGAFTGANTQKKGRLENAQSGTIFLDEIGELSLKNQVDLLRVLENHEFTRLGGLERIEIDIRVIAASNKNLNELCKAGKFREDLFYRLNVITIVLPPLRERIEDIPVLAEAFLIQFSEKYNKTKKELSKETMKLLINYPFPGNIRELKNILERATILSKGKTIHPEDLPPSICKSSPYSMKMEVEIGSSIEEMEKELIIKTLSKVGGHREKAAEILGISVRALHYKLNKYNIIDKEAE</sequence>
<dbReference type="GO" id="GO:0006355">
    <property type="term" value="P:regulation of DNA-templated transcription"/>
    <property type="evidence" value="ECO:0007669"/>
    <property type="project" value="InterPro"/>
</dbReference>
<dbReference type="InterPro" id="IPR002197">
    <property type="entry name" value="HTH_Fis"/>
</dbReference>
<comment type="caution">
    <text evidence="13">The sequence shown here is derived from an EMBL/GenBank/DDBJ whole genome shotgun (WGS) entry which is preliminary data.</text>
</comment>
<evidence type="ECO:0000256" key="7">
    <source>
        <dbReference type="ARBA" id="ARBA00023125"/>
    </source>
</evidence>
<dbReference type="Gene3D" id="3.40.50.2300">
    <property type="match status" value="1"/>
</dbReference>
<keyword evidence="9" id="KW-0804">Transcription</keyword>
<dbReference type="PROSITE" id="PS50110">
    <property type="entry name" value="RESPONSE_REGULATORY"/>
    <property type="match status" value="1"/>
</dbReference>
<dbReference type="Pfam" id="PF02954">
    <property type="entry name" value="HTH_8"/>
    <property type="match status" value="1"/>
</dbReference>
<dbReference type="InterPro" id="IPR025662">
    <property type="entry name" value="Sigma_54_int_dom_ATP-bd_1"/>
</dbReference>
<dbReference type="InterPro" id="IPR027417">
    <property type="entry name" value="P-loop_NTPase"/>
</dbReference>
<dbReference type="InterPro" id="IPR025944">
    <property type="entry name" value="Sigma_54_int_dom_CS"/>
</dbReference>
<dbReference type="EMBL" id="MGDB01000066">
    <property type="protein sequence ID" value="OGL41635.1"/>
    <property type="molecule type" value="Genomic_DNA"/>
</dbReference>
<dbReference type="Proteomes" id="UP000178526">
    <property type="component" value="Unassembled WGS sequence"/>
</dbReference>
<dbReference type="CDD" id="cd00009">
    <property type="entry name" value="AAA"/>
    <property type="match status" value="1"/>
</dbReference>
<keyword evidence="6" id="KW-0805">Transcription regulation</keyword>
<evidence type="ECO:0000313" key="13">
    <source>
        <dbReference type="EMBL" id="OGL41635.1"/>
    </source>
</evidence>
<evidence type="ECO:0000256" key="5">
    <source>
        <dbReference type="ARBA" id="ARBA00022840"/>
    </source>
</evidence>
<feature type="domain" description="Response regulatory" evidence="12">
    <location>
        <begin position="7"/>
        <end position="121"/>
    </location>
</feature>
<keyword evidence="2" id="KW-0963">Cytoplasm</keyword>
<evidence type="ECO:0000256" key="10">
    <source>
        <dbReference type="PROSITE-ProRule" id="PRU00169"/>
    </source>
</evidence>
<evidence type="ECO:0000256" key="3">
    <source>
        <dbReference type="ARBA" id="ARBA00022553"/>
    </source>
</evidence>
<keyword evidence="8" id="KW-0010">Activator</keyword>
<dbReference type="SUPFAM" id="SSF52172">
    <property type="entry name" value="CheY-like"/>
    <property type="match status" value="1"/>
</dbReference>
<dbReference type="PROSITE" id="PS50045">
    <property type="entry name" value="SIGMA54_INTERACT_4"/>
    <property type="match status" value="1"/>
</dbReference>
<dbReference type="PANTHER" id="PTHR32071:SF119">
    <property type="entry name" value="SIGMA L-DEPENDENT TRANSCRIPTIONAL REGULATOR YPLP-RELATED"/>
    <property type="match status" value="1"/>
</dbReference>
<evidence type="ECO:0000256" key="2">
    <source>
        <dbReference type="ARBA" id="ARBA00022490"/>
    </source>
</evidence>
<dbReference type="PANTHER" id="PTHR32071">
    <property type="entry name" value="TRANSCRIPTIONAL REGULATORY PROTEIN"/>
    <property type="match status" value="1"/>
</dbReference>
<accession>A0A1F7RJ67</accession>
<dbReference type="InterPro" id="IPR001789">
    <property type="entry name" value="Sig_transdc_resp-reg_receiver"/>
</dbReference>
<dbReference type="GO" id="GO:0005524">
    <property type="term" value="F:ATP binding"/>
    <property type="evidence" value="ECO:0007669"/>
    <property type="project" value="UniProtKB-KW"/>
</dbReference>
<dbReference type="InterPro" id="IPR003593">
    <property type="entry name" value="AAA+_ATPase"/>
</dbReference>
<feature type="domain" description="Sigma-54 factor interaction" evidence="11">
    <location>
        <begin position="146"/>
        <end position="375"/>
    </location>
</feature>
<evidence type="ECO:0000256" key="4">
    <source>
        <dbReference type="ARBA" id="ARBA00022741"/>
    </source>
</evidence>
<dbReference type="FunFam" id="1.10.8.60:FF:000014">
    <property type="entry name" value="DNA-binding transcriptional regulator NtrC"/>
    <property type="match status" value="1"/>
</dbReference>
<evidence type="ECO:0000259" key="11">
    <source>
        <dbReference type="PROSITE" id="PS50045"/>
    </source>
</evidence>
<gene>
    <name evidence="13" type="ORF">A2042_03665</name>
</gene>
<dbReference type="SMART" id="SM00382">
    <property type="entry name" value="AAA"/>
    <property type="match status" value="1"/>
</dbReference>
<dbReference type="Pfam" id="PF00158">
    <property type="entry name" value="Sigma54_activat"/>
    <property type="match status" value="1"/>
</dbReference>
<dbReference type="InterPro" id="IPR002078">
    <property type="entry name" value="Sigma_54_int"/>
</dbReference>
<name>A0A1F7RJ67_9BACT</name>
<comment type="subcellular location">
    <subcellularLocation>
        <location evidence="1">Cytoplasm</location>
    </subcellularLocation>
</comment>
<evidence type="ECO:0000313" key="14">
    <source>
        <dbReference type="Proteomes" id="UP000178526"/>
    </source>
</evidence>
<dbReference type="SUPFAM" id="SSF46689">
    <property type="entry name" value="Homeodomain-like"/>
    <property type="match status" value="1"/>
</dbReference>
<proteinExistence type="predicted"/>
<evidence type="ECO:0000256" key="9">
    <source>
        <dbReference type="ARBA" id="ARBA00023163"/>
    </source>
</evidence>
<keyword evidence="4" id="KW-0547">Nucleotide-binding</keyword>
<evidence type="ECO:0000256" key="1">
    <source>
        <dbReference type="ARBA" id="ARBA00004496"/>
    </source>
</evidence>
<evidence type="ECO:0000256" key="6">
    <source>
        <dbReference type="ARBA" id="ARBA00023015"/>
    </source>
</evidence>
<dbReference type="InterPro" id="IPR058031">
    <property type="entry name" value="AAA_lid_NorR"/>
</dbReference>
<reference evidence="13 14" key="1">
    <citation type="journal article" date="2016" name="Nat. Commun.">
        <title>Thousands of microbial genomes shed light on interconnected biogeochemical processes in an aquifer system.</title>
        <authorList>
            <person name="Anantharaman K."/>
            <person name="Brown C.T."/>
            <person name="Hug L.A."/>
            <person name="Sharon I."/>
            <person name="Castelle C.J."/>
            <person name="Probst A.J."/>
            <person name="Thomas B.C."/>
            <person name="Singh A."/>
            <person name="Wilkins M.J."/>
            <person name="Karaoz U."/>
            <person name="Brodie E.L."/>
            <person name="Williams K.H."/>
            <person name="Hubbard S.S."/>
            <person name="Banfield J.F."/>
        </authorList>
    </citation>
    <scope>NUCLEOTIDE SEQUENCE [LARGE SCALE GENOMIC DNA]</scope>
</reference>
<dbReference type="SUPFAM" id="SSF52540">
    <property type="entry name" value="P-loop containing nucleoside triphosphate hydrolases"/>
    <property type="match status" value="1"/>
</dbReference>
<keyword evidence="5" id="KW-0067">ATP-binding</keyword>
<evidence type="ECO:0000259" key="12">
    <source>
        <dbReference type="PROSITE" id="PS50110"/>
    </source>
</evidence>
<dbReference type="Gene3D" id="1.10.8.60">
    <property type="match status" value="1"/>
</dbReference>
<dbReference type="Pfam" id="PF00072">
    <property type="entry name" value="Response_reg"/>
    <property type="match status" value="1"/>
</dbReference>
<protein>
    <submittedName>
        <fullName evidence="13">Transcriptional regulator</fullName>
    </submittedName>
</protein>
<dbReference type="PROSITE" id="PS00675">
    <property type="entry name" value="SIGMA54_INTERACT_1"/>
    <property type="match status" value="1"/>
</dbReference>
<dbReference type="FunFam" id="3.40.50.300:FF:000006">
    <property type="entry name" value="DNA-binding transcriptional regulator NtrC"/>
    <property type="match status" value="1"/>
</dbReference>
<dbReference type="AlphaFoldDB" id="A0A1F7RJ67"/>
<organism evidence="13 14">
    <name type="scientific">Candidatus Schekmanbacteria bacterium GWA2_38_11</name>
    <dbReference type="NCBI Taxonomy" id="1817876"/>
    <lineage>
        <taxon>Bacteria</taxon>
        <taxon>Candidatus Schekmaniibacteriota</taxon>
    </lineage>
</organism>
<dbReference type="PRINTS" id="PR01590">
    <property type="entry name" value="HTHFIS"/>
</dbReference>
<keyword evidence="7" id="KW-0238">DNA-binding</keyword>
<dbReference type="GO" id="GO:0005737">
    <property type="term" value="C:cytoplasm"/>
    <property type="evidence" value="ECO:0007669"/>
    <property type="project" value="UniProtKB-SubCell"/>
</dbReference>
<dbReference type="GO" id="GO:0043565">
    <property type="term" value="F:sequence-specific DNA binding"/>
    <property type="evidence" value="ECO:0007669"/>
    <property type="project" value="InterPro"/>
</dbReference>
<dbReference type="Gene3D" id="1.10.10.60">
    <property type="entry name" value="Homeodomain-like"/>
    <property type="match status" value="1"/>
</dbReference>
<dbReference type="SMART" id="SM00448">
    <property type="entry name" value="REC"/>
    <property type="match status" value="1"/>
</dbReference>